<organism evidence="3 4">
    <name type="scientific">Delftia acidovorans</name>
    <name type="common">Pseudomonas acidovorans</name>
    <name type="synonym">Comamonas acidovorans</name>
    <dbReference type="NCBI Taxonomy" id="80866"/>
    <lineage>
        <taxon>Bacteria</taxon>
        <taxon>Pseudomonadati</taxon>
        <taxon>Pseudomonadota</taxon>
        <taxon>Betaproteobacteria</taxon>
        <taxon>Burkholderiales</taxon>
        <taxon>Comamonadaceae</taxon>
        <taxon>Delftia</taxon>
    </lineage>
</organism>
<dbReference type="RefSeq" id="WP_228676798.1">
    <property type="nucleotide sequence ID" value="NZ_JAWWMZ010000003.1"/>
</dbReference>
<proteinExistence type="predicted"/>
<dbReference type="Proteomes" id="UP001287445">
    <property type="component" value="Unassembled WGS sequence"/>
</dbReference>
<dbReference type="AlphaFoldDB" id="A0AAJ2R2F9"/>
<sequence>MNLLAYRRPALQFSGGKDSLACLYKLRDKLDQLTVYWLNTQDVCDETLAVIEHVRPWIPNFEEVRSDVKAWRAENGTPSDILPTSCTELGNLYGLSALRVSDRFACCAANRMLPLHQRMLQDGVDLVIRGTKLSDTGRLPAEGRTPWYELWLPLRDWSREQVFEYLESVNAPRNSLYDYFKSASAMDCLGCTALWGEDKATYFRARHPERLSEYSTTLQALRGELRKHMQQLDTQIKECEPWQ</sequence>
<dbReference type="InterPro" id="IPR002500">
    <property type="entry name" value="PAPS_reduct_dom"/>
</dbReference>
<dbReference type="Pfam" id="PF01507">
    <property type="entry name" value="PAPS_reduct"/>
    <property type="match status" value="1"/>
</dbReference>
<keyword evidence="1" id="KW-0175">Coiled coil</keyword>
<accession>A0AAJ2R2F9</accession>
<dbReference type="InterPro" id="IPR014729">
    <property type="entry name" value="Rossmann-like_a/b/a_fold"/>
</dbReference>
<evidence type="ECO:0000256" key="1">
    <source>
        <dbReference type="SAM" id="Coils"/>
    </source>
</evidence>
<feature type="coiled-coil region" evidence="1">
    <location>
        <begin position="211"/>
        <end position="238"/>
    </location>
</feature>
<comment type="caution">
    <text evidence="3">The sequence shown here is derived from an EMBL/GenBank/DDBJ whole genome shotgun (WGS) entry which is preliminary data.</text>
</comment>
<gene>
    <name evidence="3" type="ORF">SGN30_11355</name>
</gene>
<evidence type="ECO:0000259" key="2">
    <source>
        <dbReference type="Pfam" id="PF01507"/>
    </source>
</evidence>
<dbReference type="Gene3D" id="3.40.50.620">
    <property type="entry name" value="HUPs"/>
    <property type="match status" value="1"/>
</dbReference>
<dbReference type="EMBL" id="JAWWMZ010000003">
    <property type="protein sequence ID" value="MDX4954007.1"/>
    <property type="molecule type" value="Genomic_DNA"/>
</dbReference>
<name>A0AAJ2R2F9_DELAC</name>
<protein>
    <submittedName>
        <fullName evidence="3">Phosphoadenosine phosphosulfate reductase family protein</fullName>
    </submittedName>
</protein>
<evidence type="ECO:0000313" key="3">
    <source>
        <dbReference type="EMBL" id="MDX4954007.1"/>
    </source>
</evidence>
<feature type="domain" description="Phosphoadenosine phosphosulphate reductase" evidence="2">
    <location>
        <begin position="9"/>
        <end position="179"/>
    </location>
</feature>
<dbReference type="GO" id="GO:0003824">
    <property type="term" value="F:catalytic activity"/>
    <property type="evidence" value="ECO:0007669"/>
    <property type="project" value="InterPro"/>
</dbReference>
<evidence type="ECO:0000313" key="4">
    <source>
        <dbReference type="Proteomes" id="UP001287445"/>
    </source>
</evidence>
<dbReference type="SUPFAM" id="SSF52402">
    <property type="entry name" value="Adenine nucleotide alpha hydrolases-like"/>
    <property type="match status" value="1"/>
</dbReference>
<reference evidence="3" key="1">
    <citation type="submission" date="2023-11" db="EMBL/GenBank/DDBJ databases">
        <title>Identification and selenium tolerance of Delftia acidovorans R3-25.</title>
        <authorList>
            <person name="Zhang S."/>
            <person name="Liu Y."/>
            <person name="Guo Y."/>
        </authorList>
    </citation>
    <scope>NUCLEOTIDE SEQUENCE</scope>
    <source>
        <strain evidence="3">R3-25</strain>
    </source>
</reference>